<protein>
    <submittedName>
        <fullName evidence="1">Uncharacterized protein</fullName>
    </submittedName>
</protein>
<reference evidence="1 2" key="1">
    <citation type="journal article" date="2023" name="Virus Evol.">
        <title>Computational host range prediction-The good, the bad, and the ugly.</title>
        <authorList>
            <person name="Howell A.A."/>
            <person name="Versoza C.J."/>
            <person name="Pfeifer S.P."/>
        </authorList>
    </citation>
    <scope>NUCLEOTIDE SEQUENCE [LARGE SCALE GENOMIC DNA]</scope>
    <source>
        <strain evidence="1 2">1610/1b</strain>
    </source>
</reference>
<evidence type="ECO:0000313" key="1">
    <source>
        <dbReference type="EMBL" id="WYY06224.1"/>
    </source>
</evidence>
<dbReference type="RefSeq" id="WP_157085964.1">
    <property type="nucleotide sequence ID" value="NZ_CP136137.1"/>
</dbReference>
<dbReference type="EMBL" id="CP136137">
    <property type="protein sequence ID" value="WYY06224.1"/>
    <property type="molecule type" value="Genomic_DNA"/>
</dbReference>
<organism evidence="1 2">
    <name type="scientific">Gordonia hydrophobica</name>
    <dbReference type="NCBI Taxonomy" id="40516"/>
    <lineage>
        <taxon>Bacteria</taxon>
        <taxon>Bacillati</taxon>
        <taxon>Actinomycetota</taxon>
        <taxon>Actinomycetes</taxon>
        <taxon>Mycobacteriales</taxon>
        <taxon>Gordoniaceae</taxon>
        <taxon>Gordonia</taxon>
    </lineage>
</organism>
<evidence type="ECO:0000313" key="2">
    <source>
        <dbReference type="Proteomes" id="UP001479933"/>
    </source>
</evidence>
<accession>A0ABZ2U0S8</accession>
<name>A0ABZ2U0S8_9ACTN</name>
<gene>
    <name evidence="1" type="ORF">RVF87_14225</name>
</gene>
<proteinExistence type="predicted"/>
<sequence length="142" mass="15029">MSPLQLSASALPHSWVPAAESVTHDLAVMYSGPVEASAVTADRNWQWESMGDGLIAVGMTGPVAFLTGNGFRIDARFGEAAVVLAHLVQDHLAGYEYALWPAYENAGRVTRTLTPGLRDGTAVWLARGGAVWVPIGGLRADV</sequence>
<dbReference type="Proteomes" id="UP001479933">
    <property type="component" value="Chromosome"/>
</dbReference>
<keyword evidence="2" id="KW-1185">Reference proteome</keyword>